<organism evidence="2">
    <name type="scientific">hydrothermal vent metagenome</name>
    <dbReference type="NCBI Taxonomy" id="652676"/>
    <lineage>
        <taxon>unclassified sequences</taxon>
        <taxon>metagenomes</taxon>
        <taxon>ecological metagenomes</taxon>
    </lineage>
</organism>
<keyword evidence="1" id="KW-1133">Transmembrane helix</keyword>
<proteinExistence type="predicted"/>
<name>A0A3B0TQI8_9ZZZZ</name>
<feature type="transmembrane region" description="Helical" evidence="1">
    <location>
        <begin position="104"/>
        <end position="128"/>
    </location>
</feature>
<gene>
    <name evidence="2" type="ORF">MNBD_BACTEROID03-16</name>
</gene>
<keyword evidence="1" id="KW-0472">Membrane</keyword>
<protein>
    <submittedName>
        <fullName evidence="2">Uncharacterized protein</fullName>
    </submittedName>
</protein>
<dbReference type="EMBL" id="UOEL01000135">
    <property type="protein sequence ID" value="VAW16712.1"/>
    <property type="molecule type" value="Genomic_DNA"/>
</dbReference>
<evidence type="ECO:0000256" key="1">
    <source>
        <dbReference type="SAM" id="Phobius"/>
    </source>
</evidence>
<reference evidence="2" key="1">
    <citation type="submission" date="2018-06" db="EMBL/GenBank/DDBJ databases">
        <authorList>
            <person name="Zhirakovskaya E."/>
        </authorList>
    </citation>
    <scope>NUCLEOTIDE SEQUENCE</scope>
</reference>
<feature type="transmembrane region" description="Helical" evidence="1">
    <location>
        <begin position="57"/>
        <end position="74"/>
    </location>
</feature>
<keyword evidence="1" id="KW-0812">Transmembrane</keyword>
<dbReference type="AlphaFoldDB" id="A0A3B0TQI8"/>
<evidence type="ECO:0000313" key="2">
    <source>
        <dbReference type="EMBL" id="VAW16712.1"/>
    </source>
</evidence>
<accession>A0A3B0TQI8</accession>
<sequence length="138" mass="15800">MKEDKDKKLDAFIRKAVIEVGLENPTVDFTRSVLSKIQADAQKSTAFVYRPLISKSVWLMILTAIAGVFVYSIWENPSSEISWLAVSKLNRFAEFNLLANSLNFYISNTVIYSFVGLAFFVWVQVFLLKSYMNKRIAL</sequence>